<feature type="transmembrane region" description="Helical" evidence="7">
    <location>
        <begin position="402"/>
        <end position="421"/>
    </location>
</feature>
<dbReference type="Gene3D" id="1.20.1250.20">
    <property type="entry name" value="MFS general substrate transporter like domains"/>
    <property type="match status" value="1"/>
</dbReference>
<dbReference type="GeneID" id="91309913"/>
<dbReference type="CDD" id="cd17504">
    <property type="entry name" value="MFS_MMR_MDR_like"/>
    <property type="match status" value="1"/>
</dbReference>
<dbReference type="PANTHER" id="PTHR42718:SF9">
    <property type="entry name" value="MAJOR FACILITATOR SUPERFAMILY MULTIDRUG TRANSPORTER MFSC"/>
    <property type="match status" value="1"/>
</dbReference>
<dbReference type="GO" id="GO:0046677">
    <property type="term" value="P:response to antibiotic"/>
    <property type="evidence" value="ECO:0007669"/>
    <property type="project" value="UniProtKB-KW"/>
</dbReference>
<dbReference type="PROSITE" id="PS50850">
    <property type="entry name" value="MFS"/>
    <property type="match status" value="1"/>
</dbReference>
<feature type="transmembrane region" description="Helical" evidence="7">
    <location>
        <begin position="46"/>
        <end position="64"/>
    </location>
</feature>
<evidence type="ECO:0000256" key="7">
    <source>
        <dbReference type="SAM" id="Phobius"/>
    </source>
</evidence>
<feature type="transmembrane region" description="Helical" evidence="7">
    <location>
        <begin position="133"/>
        <end position="155"/>
    </location>
</feature>
<feature type="transmembrane region" description="Helical" evidence="7">
    <location>
        <begin position="194"/>
        <end position="213"/>
    </location>
</feature>
<evidence type="ECO:0000256" key="4">
    <source>
        <dbReference type="ARBA" id="ARBA00022989"/>
    </source>
</evidence>
<dbReference type="InterPro" id="IPR011701">
    <property type="entry name" value="MFS"/>
</dbReference>
<evidence type="ECO:0000256" key="3">
    <source>
        <dbReference type="ARBA" id="ARBA00022692"/>
    </source>
</evidence>
<feature type="transmembrane region" description="Helical" evidence="7">
    <location>
        <begin position="225"/>
        <end position="242"/>
    </location>
</feature>
<reference evidence="9 10" key="1">
    <citation type="submission" date="2016-05" db="EMBL/GenBank/DDBJ databases">
        <title>Non-Contiguous Finished Genome Sequence of Streptomyces parvulus 2297 Integrated Site-Specifically with Actinophage R4.</title>
        <authorList>
            <person name="Nishizawa T."/>
            <person name="Miura T."/>
            <person name="Harada C."/>
            <person name="Guo Y."/>
            <person name="Narisawa K."/>
            <person name="Ohta H."/>
            <person name="Takahashi H."/>
            <person name="Shirai M."/>
        </authorList>
    </citation>
    <scope>NUCLEOTIDE SEQUENCE [LARGE SCALE GENOMIC DNA]</scope>
    <source>
        <strain evidence="9 10">2297</strain>
        <plasmid evidence="10">pspa1</plasmid>
    </source>
</reference>
<comment type="subcellular location">
    <subcellularLocation>
        <location evidence="1">Cell membrane</location>
        <topology evidence="1">Multi-pass membrane protein</topology>
    </subcellularLocation>
</comment>
<dbReference type="GO" id="GO:0022857">
    <property type="term" value="F:transmembrane transporter activity"/>
    <property type="evidence" value="ECO:0007669"/>
    <property type="project" value="InterPro"/>
</dbReference>
<feature type="transmembrane region" description="Helical" evidence="7">
    <location>
        <begin position="263"/>
        <end position="283"/>
    </location>
</feature>
<gene>
    <name evidence="9" type="ORF">Spa2297_33945</name>
</gene>
<sequence length="481" mass="48870">MRMTRSDSAAVSALATASLLATLLQTLTVPILPELPSLLDASPTDVSWVVTSTLLTGAVTTPVSGRLGDLYGKRRVLLLTMTAVLVGTVVSACTSSLWPMVVGRALQGAAVGVIPLAYGLARDQLPPERIGGSITLMSATLGVGGAAGIPLVGVVAENFDWHLLFWGSAVLTLLCTILLAVTVPESPGRAPGRFDVAGTGGLIVGLTLLLLPIVNGARWGWGDARTVGCGATAVVVLLVWGWHQMRTQAPVVDLRVAARRPVLMANLATLSTGFAVFAMFFVFPQILQAPRSTGYGFGQSLVASGLALLPNGLVALLLTPLAARTITRHGPRTALILSAMLIVAGYGYVLLRRDGVADIIGASIAVGAGAGISGAAAAKLITDAVPVTETASANGVNALMRLMGSATGAALLAVILAHAALHAGPAPLPSESGLRTAFLVATGAAVVGMVCAALVPRSRSDSVVARGHRAPGKFGRAGARP</sequence>
<name>A0A191VAM7_9ACTN</name>
<feature type="transmembrane region" description="Helical" evidence="7">
    <location>
        <begin position="433"/>
        <end position="455"/>
    </location>
</feature>
<feature type="transmembrane region" description="Helical" evidence="7">
    <location>
        <begin position="334"/>
        <end position="351"/>
    </location>
</feature>
<feature type="transmembrane region" description="Helical" evidence="7">
    <location>
        <begin position="357"/>
        <end position="381"/>
    </location>
</feature>
<feature type="transmembrane region" description="Helical" evidence="7">
    <location>
        <begin position="104"/>
        <end position="121"/>
    </location>
</feature>
<accession>A0A191VAM7</accession>
<dbReference type="Gene3D" id="1.20.1720.10">
    <property type="entry name" value="Multidrug resistance protein D"/>
    <property type="match status" value="1"/>
</dbReference>
<keyword evidence="5 7" id="KW-0472">Membrane</keyword>
<feature type="domain" description="Major facilitator superfamily (MFS) profile" evidence="8">
    <location>
        <begin position="10"/>
        <end position="460"/>
    </location>
</feature>
<keyword evidence="4 7" id="KW-1133">Transmembrane helix</keyword>
<dbReference type="InterPro" id="IPR020846">
    <property type="entry name" value="MFS_dom"/>
</dbReference>
<keyword evidence="9" id="KW-0614">Plasmid</keyword>
<keyword evidence="3 7" id="KW-0812">Transmembrane</keyword>
<evidence type="ECO:0000256" key="1">
    <source>
        <dbReference type="ARBA" id="ARBA00004651"/>
    </source>
</evidence>
<dbReference type="GO" id="GO:0005886">
    <property type="term" value="C:plasma membrane"/>
    <property type="evidence" value="ECO:0007669"/>
    <property type="project" value="UniProtKB-SubCell"/>
</dbReference>
<keyword evidence="6" id="KW-0046">Antibiotic resistance</keyword>
<dbReference type="EMBL" id="CP015867">
    <property type="protein sequence ID" value="ANJ12079.1"/>
    <property type="molecule type" value="Genomic_DNA"/>
</dbReference>
<geneLocation type="plasmid" evidence="10">
    <name>pspa1</name>
</geneLocation>
<evidence type="ECO:0000313" key="9">
    <source>
        <dbReference type="EMBL" id="ANJ12079.1"/>
    </source>
</evidence>
<protein>
    <submittedName>
        <fullName evidence="9">MFS transporter</fullName>
    </submittedName>
</protein>
<evidence type="ECO:0000259" key="8">
    <source>
        <dbReference type="PROSITE" id="PS50850"/>
    </source>
</evidence>
<feature type="transmembrane region" description="Helical" evidence="7">
    <location>
        <begin position="303"/>
        <end position="322"/>
    </location>
</feature>
<dbReference type="PANTHER" id="PTHR42718">
    <property type="entry name" value="MAJOR FACILITATOR SUPERFAMILY MULTIDRUG TRANSPORTER MFSC"/>
    <property type="match status" value="1"/>
</dbReference>
<dbReference type="SUPFAM" id="SSF103473">
    <property type="entry name" value="MFS general substrate transporter"/>
    <property type="match status" value="1"/>
</dbReference>
<evidence type="ECO:0000313" key="10">
    <source>
        <dbReference type="Proteomes" id="UP000078468"/>
    </source>
</evidence>
<organism evidence="9 10">
    <name type="scientific">Streptomyces parvulus</name>
    <dbReference type="NCBI Taxonomy" id="146923"/>
    <lineage>
        <taxon>Bacteria</taxon>
        <taxon>Bacillati</taxon>
        <taxon>Actinomycetota</taxon>
        <taxon>Actinomycetes</taxon>
        <taxon>Kitasatosporales</taxon>
        <taxon>Streptomycetaceae</taxon>
        <taxon>Streptomyces</taxon>
    </lineage>
</organism>
<feature type="transmembrane region" description="Helical" evidence="7">
    <location>
        <begin position="161"/>
        <end position="182"/>
    </location>
</feature>
<proteinExistence type="predicted"/>
<feature type="transmembrane region" description="Helical" evidence="7">
    <location>
        <begin position="76"/>
        <end position="98"/>
    </location>
</feature>
<dbReference type="AlphaFoldDB" id="A0A191VAM7"/>
<evidence type="ECO:0000256" key="6">
    <source>
        <dbReference type="ARBA" id="ARBA00023251"/>
    </source>
</evidence>
<dbReference type="Pfam" id="PF07690">
    <property type="entry name" value="MFS_1"/>
    <property type="match status" value="1"/>
</dbReference>
<dbReference type="RefSeq" id="WP_064732407.1">
    <property type="nucleotide sequence ID" value="NZ_BMRX01000026.1"/>
</dbReference>
<evidence type="ECO:0000256" key="2">
    <source>
        <dbReference type="ARBA" id="ARBA00022448"/>
    </source>
</evidence>
<dbReference type="InterPro" id="IPR036259">
    <property type="entry name" value="MFS_trans_sf"/>
</dbReference>
<keyword evidence="2" id="KW-0813">Transport</keyword>
<evidence type="ECO:0000256" key="5">
    <source>
        <dbReference type="ARBA" id="ARBA00023136"/>
    </source>
</evidence>
<dbReference type="Proteomes" id="UP000078468">
    <property type="component" value="Plasmid pspa1"/>
</dbReference>
<dbReference type="KEGG" id="spav:Spa2297_33945"/>